<proteinExistence type="predicted"/>
<keyword evidence="1" id="KW-0472">Membrane</keyword>
<feature type="transmembrane region" description="Helical" evidence="1">
    <location>
        <begin position="120"/>
        <end position="137"/>
    </location>
</feature>
<dbReference type="AlphaFoldDB" id="A9KP64"/>
<name>A9KP64_LACP7</name>
<feature type="domain" description="Acyltransferase 3" evidence="2">
    <location>
        <begin position="23"/>
        <end position="324"/>
    </location>
</feature>
<dbReference type="PANTHER" id="PTHR37312:SF1">
    <property type="entry name" value="MEMBRANE-BOUND ACYLTRANSFERASE YKRP-RELATED"/>
    <property type="match status" value="1"/>
</dbReference>
<feature type="transmembrane region" description="Helical" evidence="1">
    <location>
        <begin position="53"/>
        <end position="73"/>
    </location>
</feature>
<feature type="transmembrane region" description="Helical" evidence="1">
    <location>
        <begin position="144"/>
        <end position="161"/>
    </location>
</feature>
<dbReference type="InterPro" id="IPR002656">
    <property type="entry name" value="Acyl_transf_3_dom"/>
</dbReference>
<feature type="transmembrane region" description="Helical" evidence="1">
    <location>
        <begin position="309"/>
        <end position="329"/>
    </location>
</feature>
<dbReference type="STRING" id="357809.Cphy_1350"/>
<keyword evidence="1" id="KW-1133">Transmembrane helix</keyword>
<dbReference type="HOGENOM" id="CLU_047004_1_0_9"/>
<dbReference type="EMBL" id="CP000885">
    <property type="protein sequence ID" value="ABX41726.1"/>
    <property type="molecule type" value="Genomic_DNA"/>
</dbReference>
<gene>
    <name evidence="3" type="ordered locus">Cphy_1350</name>
</gene>
<dbReference type="OrthoDB" id="6623990at2"/>
<dbReference type="Proteomes" id="UP000000370">
    <property type="component" value="Chromosome"/>
</dbReference>
<feature type="transmembrane region" description="Helical" evidence="1">
    <location>
        <begin position="85"/>
        <end position="104"/>
    </location>
</feature>
<protein>
    <submittedName>
        <fullName evidence="3">Acyltransferase 3</fullName>
    </submittedName>
</protein>
<accession>A9KP64</accession>
<dbReference type="KEGG" id="cpy:Cphy_1350"/>
<dbReference type="Pfam" id="PF01757">
    <property type="entry name" value="Acyl_transf_3"/>
    <property type="match status" value="1"/>
</dbReference>
<dbReference type="eggNOG" id="COG3594">
    <property type="taxonomic scope" value="Bacteria"/>
</dbReference>
<dbReference type="RefSeq" id="WP_012199380.1">
    <property type="nucleotide sequence ID" value="NC_010001.1"/>
</dbReference>
<dbReference type="PANTHER" id="PTHR37312">
    <property type="entry name" value="MEMBRANE-BOUND ACYLTRANSFERASE YKRP-RELATED"/>
    <property type="match status" value="1"/>
</dbReference>
<evidence type="ECO:0000313" key="3">
    <source>
        <dbReference type="EMBL" id="ABX41726.1"/>
    </source>
</evidence>
<keyword evidence="1" id="KW-0812">Transmembrane</keyword>
<dbReference type="GO" id="GO:0016747">
    <property type="term" value="F:acyltransferase activity, transferring groups other than amino-acyl groups"/>
    <property type="evidence" value="ECO:0007669"/>
    <property type="project" value="InterPro"/>
</dbReference>
<feature type="transmembrane region" description="Helical" evidence="1">
    <location>
        <begin position="197"/>
        <end position="219"/>
    </location>
</feature>
<keyword evidence="3" id="KW-0012">Acyltransferase</keyword>
<sequence length="369" mass="43433">MFLLLKKWYHPQPIIKNDTRRDPYIDNLRFLLIILVVIGHFLSQLTRIKELKYLYYLIHIFHMPCFVFVSGYVSKNVHKNGKFNTRKIMALFWMFLLFKFGNYICTGMKGKLNLFDVKDAPWYLLALVFWTMIIPFLEKFNKKFVITTTILLALLCGYDSSIGSFLVLSRIIVFLPFFILGFYTTKEHLDKLLNLRLRIPAILLFISSFLLLTVIYPYVKPFIKILFAGSSYISIFKKYWHYGAFIRLFWYALAFVFSISFLFLVPRIKLSFTVLGERTLPVYILHIFLRNRLTAHGFFAWLLGMPKLIILLIIPFCVLLAVLLANTYLNRFTQFIMKHPFFLGFSLKRAKTIGVSSAKNYNVTIANKL</sequence>
<organism evidence="3 4">
    <name type="scientific">Lachnoclostridium phytofermentans (strain ATCC 700394 / DSM 18823 / ISDg)</name>
    <name type="common">Clostridium phytofermentans</name>
    <dbReference type="NCBI Taxonomy" id="357809"/>
    <lineage>
        <taxon>Bacteria</taxon>
        <taxon>Bacillati</taxon>
        <taxon>Bacillota</taxon>
        <taxon>Clostridia</taxon>
        <taxon>Lachnospirales</taxon>
        <taxon>Lachnospiraceae</taxon>
    </lineage>
</organism>
<feature type="transmembrane region" description="Helical" evidence="1">
    <location>
        <begin position="30"/>
        <end position="47"/>
    </location>
</feature>
<reference evidence="4" key="1">
    <citation type="submission" date="2007-11" db="EMBL/GenBank/DDBJ databases">
        <title>Complete genome sequence of Clostridium phytofermentans ISDg.</title>
        <authorList>
            <person name="Leschine S.B."/>
            <person name="Warnick T.A."/>
            <person name="Blanchard J.L."/>
            <person name="Schnell D.J."/>
            <person name="Petit E.L."/>
            <person name="LaTouf W.G."/>
            <person name="Copeland A."/>
            <person name="Lucas S."/>
            <person name="Lapidus A."/>
            <person name="Barry K."/>
            <person name="Glavina del Rio T."/>
            <person name="Dalin E."/>
            <person name="Tice H."/>
            <person name="Pitluck S."/>
            <person name="Kiss H."/>
            <person name="Brettin T."/>
            <person name="Bruce D."/>
            <person name="Detter J.C."/>
            <person name="Han C."/>
            <person name="Kuske C."/>
            <person name="Schmutz J."/>
            <person name="Larimer F."/>
            <person name="Land M."/>
            <person name="Hauser L."/>
            <person name="Kyrpides N."/>
            <person name="Kim E.A."/>
            <person name="Richardson P."/>
        </authorList>
    </citation>
    <scope>NUCLEOTIDE SEQUENCE [LARGE SCALE GENOMIC DNA]</scope>
    <source>
        <strain evidence="4">ATCC 700394 / DSM 18823 / ISDg</strain>
    </source>
</reference>
<evidence type="ECO:0000256" key="1">
    <source>
        <dbReference type="SAM" id="Phobius"/>
    </source>
</evidence>
<feature type="transmembrane region" description="Helical" evidence="1">
    <location>
        <begin position="239"/>
        <end position="265"/>
    </location>
</feature>
<keyword evidence="3" id="KW-0808">Transferase</keyword>
<evidence type="ECO:0000313" key="4">
    <source>
        <dbReference type="Proteomes" id="UP000000370"/>
    </source>
</evidence>
<keyword evidence="4" id="KW-1185">Reference proteome</keyword>
<dbReference type="InterPro" id="IPR052734">
    <property type="entry name" value="Nod_factor_acetyltransferase"/>
</dbReference>
<evidence type="ECO:0000259" key="2">
    <source>
        <dbReference type="Pfam" id="PF01757"/>
    </source>
</evidence>